<reference evidence="10 11" key="1">
    <citation type="submission" date="2018-07" db="EMBL/GenBank/DDBJ databases">
        <title>Thalassococcus profundi sp. nov., a marine bacterium isolated from deep seawater of Okinawa Trough.</title>
        <authorList>
            <person name="Yu M."/>
        </authorList>
    </citation>
    <scope>NUCLEOTIDE SEQUENCE [LARGE SCALE GENOMIC DNA]</scope>
    <source>
        <strain evidence="10 11">WRAS1</strain>
    </source>
</reference>
<dbReference type="InterPro" id="IPR011491">
    <property type="entry name" value="FlgE_D2"/>
</dbReference>
<keyword evidence="10" id="KW-0966">Cell projection</keyword>
<dbReference type="RefSeq" id="WP_114511740.1">
    <property type="nucleotide sequence ID" value="NZ_QPMK01000012.1"/>
</dbReference>
<evidence type="ECO:0000256" key="5">
    <source>
        <dbReference type="RuleBase" id="RU362116"/>
    </source>
</evidence>
<dbReference type="GO" id="GO:0009425">
    <property type="term" value="C:bacterial-type flagellum basal body"/>
    <property type="evidence" value="ECO:0007669"/>
    <property type="project" value="UniProtKB-SubCell"/>
</dbReference>
<protein>
    <recommendedName>
        <fullName evidence="3 5">Flagellar hook protein FlgE</fullName>
    </recommendedName>
</protein>
<keyword evidence="10" id="KW-0282">Flagellum</keyword>
<dbReference type="InterPro" id="IPR010930">
    <property type="entry name" value="Flg_bb/hook_C_dom"/>
</dbReference>
<feature type="domain" description="Flagellar basal-body/hook protein C-terminal" evidence="7">
    <location>
        <begin position="381"/>
        <end position="422"/>
    </location>
</feature>
<dbReference type="Pfam" id="PF07559">
    <property type="entry name" value="FlgE_D2"/>
    <property type="match status" value="1"/>
</dbReference>
<evidence type="ECO:0000259" key="6">
    <source>
        <dbReference type="Pfam" id="PF00460"/>
    </source>
</evidence>
<comment type="similarity">
    <text evidence="2 5">Belongs to the flagella basal body rod proteins family.</text>
</comment>
<proteinExistence type="inferred from homology"/>
<dbReference type="EMBL" id="QPMK01000012">
    <property type="protein sequence ID" value="RDD65429.1"/>
    <property type="molecule type" value="Genomic_DNA"/>
</dbReference>
<evidence type="ECO:0000256" key="4">
    <source>
        <dbReference type="ARBA" id="ARBA00023143"/>
    </source>
</evidence>
<gene>
    <name evidence="10" type="ORF">DU478_14765</name>
</gene>
<dbReference type="InterPro" id="IPR053967">
    <property type="entry name" value="LlgE_F_G-like_D1"/>
</dbReference>
<dbReference type="Pfam" id="PF22692">
    <property type="entry name" value="LlgE_F_G_D1"/>
    <property type="match status" value="1"/>
</dbReference>
<dbReference type="InterPro" id="IPR001444">
    <property type="entry name" value="Flag_bb_rod_N"/>
</dbReference>
<feature type="domain" description="Flagellar hook protein FlgE D2" evidence="8">
    <location>
        <begin position="187"/>
        <end position="304"/>
    </location>
</feature>
<dbReference type="Pfam" id="PF00460">
    <property type="entry name" value="Flg_bb_rod"/>
    <property type="match status" value="1"/>
</dbReference>
<sequence>MSISSALQIGVSGLQANSSRVENISSNIANANTVGYRRTFSEYVTQNSGSTQAGVLTEARADVSANGGLRGTGSSTDYAVQGDGFFVVSRTPNDPAASNYYLTRSGSFTPDQDGNLRNAAGYFLAGFPADASGATGAITGAGFTDLSTVNIASYQIAGTPSTQIGMSGNVPAQESGKAVPGAPFESTMRYVDQLGGTRTLNLSWQPGAASSQWTVTISDDAGTSYGSAAVAFNDSGPDAGSPASYTPVGTPALPIDPATGVVTLTLNNGATPQTLDISLGAPGSFDGMTQFSGDYTPPAFTDDGKETGSLVRAEMAESGVLYGVFDNGQRRALFQLPLATVTNPNQMRSIDGNAYVATRDSGAVTLNAPLSNGAGAIISDTLEDSNVDIAQELTDLIQTQRAYASNAKIITTSDEMLDETLRIKR</sequence>
<accession>A0A369TJB7</accession>
<dbReference type="GO" id="GO:0071978">
    <property type="term" value="P:bacterial-type flagellum-dependent swarming motility"/>
    <property type="evidence" value="ECO:0007669"/>
    <property type="project" value="TreeGrafter"/>
</dbReference>
<feature type="domain" description="Flagellar basal body rod protein N-terminal" evidence="6">
    <location>
        <begin position="7"/>
        <end position="37"/>
    </location>
</feature>
<dbReference type="OrthoDB" id="8372879at2"/>
<dbReference type="GO" id="GO:0005829">
    <property type="term" value="C:cytosol"/>
    <property type="evidence" value="ECO:0007669"/>
    <property type="project" value="TreeGrafter"/>
</dbReference>
<feature type="domain" description="Flagellar hook protein FlgE/F/G-like D1" evidence="9">
    <location>
        <begin position="79"/>
        <end position="170"/>
    </location>
</feature>
<organism evidence="10 11">
    <name type="scientific">Thalassococcus profundi</name>
    <dbReference type="NCBI Taxonomy" id="2282382"/>
    <lineage>
        <taxon>Bacteria</taxon>
        <taxon>Pseudomonadati</taxon>
        <taxon>Pseudomonadota</taxon>
        <taxon>Alphaproteobacteria</taxon>
        <taxon>Rhodobacterales</taxon>
        <taxon>Roseobacteraceae</taxon>
        <taxon>Thalassococcus</taxon>
    </lineage>
</organism>
<name>A0A369TJB7_9RHOB</name>
<evidence type="ECO:0000256" key="2">
    <source>
        <dbReference type="ARBA" id="ARBA00009677"/>
    </source>
</evidence>
<dbReference type="GO" id="GO:0009424">
    <property type="term" value="C:bacterial-type flagellum hook"/>
    <property type="evidence" value="ECO:0007669"/>
    <property type="project" value="TreeGrafter"/>
</dbReference>
<comment type="function">
    <text evidence="5">A flexible structure which links the flagellar filament to the drive apparatus in the basal body.</text>
</comment>
<evidence type="ECO:0000256" key="3">
    <source>
        <dbReference type="ARBA" id="ARBA00019015"/>
    </source>
</evidence>
<evidence type="ECO:0000256" key="1">
    <source>
        <dbReference type="ARBA" id="ARBA00004117"/>
    </source>
</evidence>
<evidence type="ECO:0000259" key="8">
    <source>
        <dbReference type="Pfam" id="PF07559"/>
    </source>
</evidence>
<keyword evidence="11" id="KW-1185">Reference proteome</keyword>
<dbReference type="InterPro" id="IPR020013">
    <property type="entry name" value="Flagellar_FlgE/F/G"/>
</dbReference>
<dbReference type="Proteomes" id="UP000253977">
    <property type="component" value="Unassembled WGS sequence"/>
</dbReference>
<dbReference type="InterPro" id="IPR037925">
    <property type="entry name" value="FlgE/F/G-like"/>
</dbReference>
<evidence type="ECO:0000259" key="7">
    <source>
        <dbReference type="Pfam" id="PF06429"/>
    </source>
</evidence>
<comment type="subcellular location">
    <subcellularLocation>
        <location evidence="1 5">Bacterial flagellum basal body</location>
    </subcellularLocation>
</comment>
<dbReference type="PANTHER" id="PTHR30435">
    <property type="entry name" value="FLAGELLAR PROTEIN"/>
    <property type="match status" value="1"/>
</dbReference>
<keyword evidence="10" id="KW-0969">Cilium</keyword>
<dbReference type="NCBIfam" id="TIGR03506">
    <property type="entry name" value="FlgEFG_subfam"/>
    <property type="match status" value="1"/>
</dbReference>
<comment type="caution">
    <text evidence="10">The sequence shown here is derived from an EMBL/GenBank/DDBJ whole genome shotgun (WGS) entry which is preliminary data.</text>
</comment>
<dbReference type="SUPFAM" id="SSF117143">
    <property type="entry name" value="Flagellar hook protein flgE"/>
    <property type="match status" value="1"/>
</dbReference>
<dbReference type="AlphaFoldDB" id="A0A369TJB7"/>
<evidence type="ECO:0000313" key="10">
    <source>
        <dbReference type="EMBL" id="RDD65429.1"/>
    </source>
</evidence>
<dbReference type="Pfam" id="PF06429">
    <property type="entry name" value="Flg_bbr_C"/>
    <property type="match status" value="1"/>
</dbReference>
<evidence type="ECO:0000313" key="11">
    <source>
        <dbReference type="Proteomes" id="UP000253977"/>
    </source>
</evidence>
<keyword evidence="4 5" id="KW-0975">Bacterial flagellum</keyword>
<evidence type="ECO:0000259" key="9">
    <source>
        <dbReference type="Pfam" id="PF22692"/>
    </source>
</evidence>
<dbReference type="PANTHER" id="PTHR30435:SF1">
    <property type="entry name" value="FLAGELLAR HOOK PROTEIN FLGE"/>
    <property type="match status" value="1"/>
</dbReference>